<keyword evidence="1 2" id="KW-0732">Signal</keyword>
<gene>
    <name evidence="4" type="ORF">BS47DRAFT_1343883</name>
</gene>
<keyword evidence="5" id="KW-1185">Reference proteome</keyword>
<evidence type="ECO:0000313" key="5">
    <source>
        <dbReference type="Proteomes" id="UP000886523"/>
    </source>
</evidence>
<dbReference type="Pfam" id="PF03330">
    <property type="entry name" value="DPBB_1"/>
    <property type="match status" value="1"/>
</dbReference>
<dbReference type="InterPro" id="IPR051477">
    <property type="entry name" value="Expansin_CellWall"/>
</dbReference>
<dbReference type="Gene3D" id="2.40.40.10">
    <property type="entry name" value="RlpA-like domain"/>
    <property type="match status" value="1"/>
</dbReference>
<evidence type="ECO:0000313" key="4">
    <source>
        <dbReference type="EMBL" id="KAF9513660.1"/>
    </source>
</evidence>
<sequence length="133" mass="13997">MIALIGFVATLLLASTVTTSASPIERRAYTGQASWTEQGLGACGITATDDQLVTAVQAHYFDSYPGYKGGNPNKNPLCGRNITATYNGNVVTVRVTDRSVGGAKYDLNLSPAAFNVLDNTADGVIDGVSWVQH</sequence>
<dbReference type="EMBL" id="MU128969">
    <property type="protein sequence ID" value="KAF9513660.1"/>
    <property type="molecule type" value="Genomic_DNA"/>
</dbReference>
<feature type="domain" description="RlpA-like protein double-psi beta-barrel" evidence="3">
    <location>
        <begin position="59"/>
        <end position="126"/>
    </location>
</feature>
<feature type="signal peptide" evidence="2">
    <location>
        <begin position="1"/>
        <end position="21"/>
    </location>
</feature>
<dbReference type="Proteomes" id="UP000886523">
    <property type="component" value="Unassembled WGS sequence"/>
</dbReference>
<evidence type="ECO:0000256" key="1">
    <source>
        <dbReference type="ARBA" id="ARBA00022729"/>
    </source>
</evidence>
<comment type="caution">
    <text evidence="4">The sequence shown here is derived from an EMBL/GenBank/DDBJ whole genome shotgun (WGS) entry which is preliminary data.</text>
</comment>
<accession>A0A9P6AYE8</accession>
<dbReference type="PANTHER" id="PTHR31836">
    <property type="match status" value="1"/>
</dbReference>
<evidence type="ECO:0000259" key="3">
    <source>
        <dbReference type="Pfam" id="PF03330"/>
    </source>
</evidence>
<name>A0A9P6AYE8_9AGAM</name>
<protein>
    <recommendedName>
        <fullName evidence="3">RlpA-like protein double-psi beta-barrel domain-containing protein</fullName>
    </recommendedName>
</protein>
<organism evidence="4 5">
    <name type="scientific">Hydnum rufescens UP504</name>
    <dbReference type="NCBI Taxonomy" id="1448309"/>
    <lineage>
        <taxon>Eukaryota</taxon>
        <taxon>Fungi</taxon>
        <taxon>Dikarya</taxon>
        <taxon>Basidiomycota</taxon>
        <taxon>Agaricomycotina</taxon>
        <taxon>Agaricomycetes</taxon>
        <taxon>Cantharellales</taxon>
        <taxon>Hydnaceae</taxon>
        <taxon>Hydnum</taxon>
    </lineage>
</organism>
<dbReference type="InterPro" id="IPR009009">
    <property type="entry name" value="RlpA-like_DPBB"/>
</dbReference>
<evidence type="ECO:0000256" key="2">
    <source>
        <dbReference type="SAM" id="SignalP"/>
    </source>
</evidence>
<proteinExistence type="predicted"/>
<dbReference type="OrthoDB" id="623670at2759"/>
<reference evidence="4" key="1">
    <citation type="journal article" date="2020" name="Nat. Commun.">
        <title>Large-scale genome sequencing of mycorrhizal fungi provides insights into the early evolution of symbiotic traits.</title>
        <authorList>
            <person name="Miyauchi S."/>
            <person name="Kiss E."/>
            <person name="Kuo A."/>
            <person name="Drula E."/>
            <person name="Kohler A."/>
            <person name="Sanchez-Garcia M."/>
            <person name="Morin E."/>
            <person name="Andreopoulos B."/>
            <person name="Barry K.W."/>
            <person name="Bonito G."/>
            <person name="Buee M."/>
            <person name="Carver A."/>
            <person name="Chen C."/>
            <person name="Cichocki N."/>
            <person name="Clum A."/>
            <person name="Culley D."/>
            <person name="Crous P.W."/>
            <person name="Fauchery L."/>
            <person name="Girlanda M."/>
            <person name="Hayes R.D."/>
            <person name="Keri Z."/>
            <person name="LaButti K."/>
            <person name="Lipzen A."/>
            <person name="Lombard V."/>
            <person name="Magnuson J."/>
            <person name="Maillard F."/>
            <person name="Murat C."/>
            <person name="Nolan M."/>
            <person name="Ohm R.A."/>
            <person name="Pangilinan J."/>
            <person name="Pereira M.F."/>
            <person name="Perotto S."/>
            <person name="Peter M."/>
            <person name="Pfister S."/>
            <person name="Riley R."/>
            <person name="Sitrit Y."/>
            <person name="Stielow J.B."/>
            <person name="Szollosi G."/>
            <person name="Zifcakova L."/>
            <person name="Stursova M."/>
            <person name="Spatafora J.W."/>
            <person name="Tedersoo L."/>
            <person name="Vaario L.M."/>
            <person name="Yamada A."/>
            <person name="Yan M."/>
            <person name="Wang P."/>
            <person name="Xu J."/>
            <person name="Bruns T."/>
            <person name="Baldrian P."/>
            <person name="Vilgalys R."/>
            <person name="Dunand C."/>
            <person name="Henrissat B."/>
            <person name="Grigoriev I.V."/>
            <person name="Hibbett D."/>
            <person name="Nagy L.G."/>
            <person name="Martin F.M."/>
        </authorList>
    </citation>
    <scope>NUCLEOTIDE SEQUENCE</scope>
    <source>
        <strain evidence="4">UP504</strain>
    </source>
</reference>
<feature type="chain" id="PRO_5040282837" description="RlpA-like protein double-psi beta-barrel domain-containing protein" evidence="2">
    <location>
        <begin position="22"/>
        <end position="133"/>
    </location>
</feature>
<dbReference type="SUPFAM" id="SSF50685">
    <property type="entry name" value="Barwin-like endoglucanases"/>
    <property type="match status" value="1"/>
</dbReference>
<dbReference type="InterPro" id="IPR036908">
    <property type="entry name" value="RlpA-like_sf"/>
</dbReference>
<dbReference type="PANTHER" id="PTHR31836:SF28">
    <property type="entry name" value="SRCR DOMAIN-CONTAINING PROTEIN-RELATED"/>
    <property type="match status" value="1"/>
</dbReference>
<dbReference type="AlphaFoldDB" id="A0A9P6AYE8"/>
<dbReference type="CDD" id="cd22191">
    <property type="entry name" value="DPBB_RlpA_EXP_N-like"/>
    <property type="match status" value="1"/>
</dbReference>